<dbReference type="NCBIfam" id="NF001531">
    <property type="entry name" value="PRK00364.2-2"/>
    <property type="match status" value="1"/>
</dbReference>
<protein>
    <recommendedName>
        <fullName evidence="3">Co-chaperonin GroES</fullName>
    </recommendedName>
    <alternativeName>
        <fullName evidence="3">10 kDa chaperonin</fullName>
    </alternativeName>
    <alternativeName>
        <fullName evidence="3">Chaperonin-10</fullName>
        <shortName evidence="3">Cpn10</shortName>
    </alternativeName>
</protein>
<dbReference type="PANTHER" id="PTHR10772:SF58">
    <property type="entry name" value="CO-CHAPERONIN GROES"/>
    <property type="match status" value="1"/>
</dbReference>
<accession>A0A0D6E009</accession>
<dbReference type="STRING" id="1364.LP2241_50504"/>
<evidence type="ECO:0000256" key="2">
    <source>
        <dbReference type="ARBA" id="ARBA00023186"/>
    </source>
</evidence>
<comment type="subunit">
    <text evidence="3">Heptamer of 7 subunits arranged in a ring. Interacts with the chaperonin GroEL.</text>
</comment>
<evidence type="ECO:0000313" key="5">
    <source>
        <dbReference type="EMBL" id="CEN29376.1"/>
    </source>
</evidence>
<dbReference type="Pfam" id="PF00166">
    <property type="entry name" value="Cpn10"/>
    <property type="match status" value="1"/>
</dbReference>
<evidence type="ECO:0000256" key="3">
    <source>
        <dbReference type="HAMAP-Rule" id="MF_00580"/>
    </source>
</evidence>
<dbReference type="PRINTS" id="PR00297">
    <property type="entry name" value="CHAPERONIN10"/>
</dbReference>
<dbReference type="EMBL" id="LN774769">
    <property type="protein sequence ID" value="CEN29376.1"/>
    <property type="molecule type" value="Genomic_DNA"/>
</dbReference>
<dbReference type="FunFam" id="2.30.33.40:FF:000001">
    <property type="entry name" value="10 kDa chaperonin"/>
    <property type="match status" value="1"/>
</dbReference>
<dbReference type="Gene3D" id="2.30.33.40">
    <property type="entry name" value="GroES chaperonin"/>
    <property type="match status" value="1"/>
</dbReference>
<comment type="similarity">
    <text evidence="1 3 4">Belongs to the GroES chaperonin family.</text>
</comment>
<dbReference type="GO" id="GO:0005524">
    <property type="term" value="F:ATP binding"/>
    <property type="evidence" value="ECO:0007669"/>
    <property type="project" value="InterPro"/>
</dbReference>
<dbReference type="GO" id="GO:0005737">
    <property type="term" value="C:cytoplasm"/>
    <property type="evidence" value="ECO:0007669"/>
    <property type="project" value="UniProtKB-SubCell"/>
</dbReference>
<evidence type="ECO:0000256" key="4">
    <source>
        <dbReference type="RuleBase" id="RU000535"/>
    </source>
</evidence>
<dbReference type="PROSITE" id="PS00681">
    <property type="entry name" value="CHAPERONINS_CPN10"/>
    <property type="match status" value="1"/>
</dbReference>
<dbReference type="GO" id="GO:0046872">
    <property type="term" value="F:metal ion binding"/>
    <property type="evidence" value="ECO:0007669"/>
    <property type="project" value="TreeGrafter"/>
</dbReference>
<comment type="function">
    <text evidence="3 4">Together with the chaperonin GroEL, plays an essential role in assisting protein folding. The GroEL-GroES system forms a nano-cage that allows encapsulation of the non-native substrate proteins and provides a physical environment optimized to promote and accelerate protein folding. GroES binds to the apical surface of the GroEL ring, thereby capping the opening of the GroEL channel.</text>
</comment>
<dbReference type="SMART" id="SM00883">
    <property type="entry name" value="Cpn10"/>
    <property type="match status" value="1"/>
</dbReference>
<dbReference type="RefSeq" id="WP_047916359.1">
    <property type="nucleotide sequence ID" value="NZ_LN774769.1"/>
</dbReference>
<reference evidence="6" key="1">
    <citation type="submission" date="2015-01" db="EMBL/GenBank/DDBJ databases">
        <authorList>
            <person name="Andreevskaya M."/>
        </authorList>
    </citation>
    <scope>NUCLEOTIDE SEQUENCE [LARGE SCALE GENOMIC DNA]</scope>
    <source>
        <strain evidence="6">MKFS47</strain>
    </source>
</reference>
<dbReference type="InterPro" id="IPR037124">
    <property type="entry name" value="Chaperonin_GroES_sf"/>
</dbReference>
<dbReference type="CDD" id="cd00320">
    <property type="entry name" value="cpn10"/>
    <property type="match status" value="1"/>
</dbReference>
<keyword evidence="3" id="KW-0963">Cytoplasm</keyword>
<sequence length="94" mass="10036">MLKPLGDRIVLRVKKEEEKSLGGIVLTTSAKEKPSTAEVVAVGEGKRTHHGAVVVPSVSVGDTVIFEKFAGSEIKDGLDELLIVRESDILAIVK</sequence>
<proteinExistence type="inferred from homology"/>
<dbReference type="GO" id="GO:0051087">
    <property type="term" value="F:protein-folding chaperone binding"/>
    <property type="evidence" value="ECO:0007669"/>
    <property type="project" value="TreeGrafter"/>
</dbReference>
<organism evidence="5 6">
    <name type="scientific">Pseudolactococcus piscium MKFS47</name>
    <dbReference type="NCBI Taxonomy" id="297352"/>
    <lineage>
        <taxon>Bacteria</taxon>
        <taxon>Bacillati</taxon>
        <taxon>Bacillota</taxon>
        <taxon>Bacilli</taxon>
        <taxon>Lactobacillales</taxon>
        <taxon>Streptococcaceae</taxon>
        <taxon>Pseudolactococcus</taxon>
    </lineage>
</organism>
<dbReference type="InterPro" id="IPR011032">
    <property type="entry name" value="GroES-like_sf"/>
</dbReference>
<comment type="subcellular location">
    <subcellularLocation>
        <location evidence="3">Cytoplasm</location>
    </subcellularLocation>
</comment>
<name>A0A0D6E009_9LACT</name>
<dbReference type="Proteomes" id="UP000033166">
    <property type="component" value="Chromosome I"/>
</dbReference>
<dbReference type="GO" id="GO:0044183">
    <property type="term" value="F:protein folding chaperone"/>
    <property type="evidence" value="ECO:0007669"/>
    <property type="project" value="InterPro"/>
</dbReference>
<dbReference type="GO" id="GO:0051082">
    <property type="term" value="F:unfolded protein binding"/>
    <property type="evidence" value="ECO:0007669"/>
    <property type="project" value="TreeGrafter"/>
</dbReference>
<dbReference type="HOGENOM" id="CLU_132825_2_1_9"/>
<evidence type="ECO:0000256" key="1">
    <source>
        <dbReference type="ARBA" id="ARBA00006975"/>
    </source>
</evidence>
<gene>
    <name evidence="3" type="primary">groES</name>
    <name evidence="3" type="synonym">groS</name>
    <name evidence="5" type="ORF">LACPI_2176</name>
</gene>
<dbReference type="AlphaFoldDB" id="A0A0D6E009"/>
<dbReference type="PANTHER" id="PTHR10772">
    <property type="entry name" value="10 KDA HEAT SHOCK PROTEIN"/>
    <property type="match status" value="1"/>
</dbReference>
<dbReference type="KEGG" id="lpk:LACPI_2176"/>
<evidence type="ECO:0000313" key="6">
    <source>
        <dbReference type="Proteomes" id="UP000033166"/>
    </source>
</evidence>
<keyword evidence="2 3" id="KW-0143">Chaperone</keyword>
<dbReference type="SUPFAM" id="SSF50129">
    <property type="entry name" value="GroES-like"/>
    <property type="match status" value="1"/>
</dbReference>
<dbReference type="InterPro" id="IPR018369">
    <property type="entry name" value="Chaprnonin_Cpn10_CS"/>
</dbReference>
<dbReference type="HAMAP" id="MF_00580">
    <property type="entry name" value="CH10"/>
    <property type="match status" value="1"/>
</dbReference>
<dbReference type="InterPro" id="IPR020818">
    <property type="entry name" value="Chaperonin_GroES"/>
</dbReference>